<proteinExistence type="predicted"/>
<dbReference type="EMBL" id="PJQY01002373">
    <property type="protein sequence ID" value="PQP94180.1"/>
    <property type="molecule type" value="Genomic_DNA"/>
</dbReference>
<accession>A0A314XRA4</accession>
<dbReference type="GO" id="GO:0009749">
    <property type="term" value="P:response to glucose"/>
    <property type="evidence" value="ECO:0007669"/>
    <property type="project" value="TreeGrafter"/>
</dbReference>
<dbReference type="PANTHER" id="PTHR43650:SF17">
    <property type="entry name" value="PYROPHOSPHATE--FRUCTOSE 6-PHOSPHATE 1-PHOSPHOTRANSFERASE SUBUNIT ALPHA 1"/>
    <property type="match status" value="1"/>
</dbReference>
<dbReference type="STRING" id="2094558.A0A314XRA4"/>
<keyword evidence="2" id="KW-0324">Glycolysis</keyword>
<dbReference type="GO" id="GO:0003872">
    <property type="term" value="F:6-phosphofructokinase activity"/>
    <property type="evidence" value="ECO:0007669"/>
    <property type="project" value="InterPro"/>
</dbReference>
<dbReference type="InterPro" id="IPR035966">
    <property type="entry name" value="PKF_sf"/>
</dbReference>
<dbReference type="OrthoDB" id="1748599at2759"/>
<dbReference type="Gene3D" id="1.10.10.480">
    <property type="entry name" value="Phosphofructokinase, domain 3"/>
    <property type="match status" value="1"/>
</dbReference>
<evidence type="ECO:0000256" key="2">
    <source>
        <dbReference type="ARBA" id="ARBA00023152"/>
    </source>
</evidence>
<dbReference type="SUPFAM" id="SSF53784">
    <property type="entry name" value="Phosphofructokinase"/>
    <property type="match status" value="1"/>
</dbReference>
<keyword evidence="4" id="KW-1185">Reference proteome</keyword>
<evidence type="ECO:0000313" key="4">
    <source>
        <dbReference type="Proteomes" id="UP000250321"/>
    </source>
</evidence>
<sequence>MEPYLSSLTSPLFSDEPKRPQIHLKLPISVSVSLQVVLKVYGVILLPEGLIESIPEVYTLLREIRGLHRQVSADKISSQLSPRASALFEFLPLFIKKQVLLLPESVDTAQLSQIETQKIIAHLVEVEMNKRLAMMTVKRWSQNPEAASIGKPSFHPATVKLEGKAHE</sequence>
<dbReference type="GO" id="GO:0047334">
    <property type="term" value="F:diphosphate-fructose-6-phosphate 1-phosphotransferase activity"/>
    <property type="evidence" value="ECO:0007669"/>
    <property type="project" value="TreeGrafter"/>
</dbReference>
<evidence type="ECO:0000256" key="1">
    <source>
        <dbReference type="ARBA" id="ARBA00022490"/>
    </source>
</evidence>
<dbReference type="Gene3D" id="3.40.50.460">
    <property type="entry name" value="Phosphofructokinase domain"/>
    <property type="match status" value="1"/>
</dbReference>
<protein>
    <submittedName>
        <fullName evidence="3">Pyrophosphate--fructose 6-phosphate 1-phosphotransferase subunit alpha 2</fullName>
    </submittedName>
</protein>
<dbReference type="GO" id="GO:0015979">
    <property type="term" value="P:photosynthesis"/>
    <property type="evidence" value="ECO:0007669"/>
    <property type="project" value="TreeGrafter"/>
</dbReference>
<comment type="caution">
    <text evidence="3">The sequence shown here is derived from an EMBL/GenBank/DDBJ whole genome shotgun (WGS) entry which is preliminary data.</text>
</comment>
<organism evidence="3 4">
    <name type="scientific">Prunus yedoensis var. nudiflora</name>
    <dbReference type="NCBI Taxonomy" id="2094558"/>
    <lineage>
        <taxon>Eukaryota</taxon>
        <taxon>Viridiplantae</taxon>
        <taxon>Streptophyta</taxon>
        <taxon>Embryophyta</taxon>
        <taxon>Tracheophyta</taxon>
        <taxon>Spermatophyta</taxon>
        <taxon>Magnoliopsida</taxon>
        <taxon>eudicotyledons</taxon>
        <taxon>Gunneridae</taxon>
        <taxon>Pentapetalae</taxon>
        <taxon>rosids</taxon>
        <taxon>fabids</taxon>
        <taxon>Rosales</taxon>
        <taxon>Rosaceae</taxon>
        <taxon>Amygdaloideae</taxon>
        <taxon>Amygdaleae</taxon>
        <taxon>Prunus</taxon>
    </lineage>
</organism>
<dbReference type="AlphaFoldDB" id="A0A314XRA4"/>
<gene>
    <name evidence="3" type="ORF">Pyn_34753</name>
</gene>
<reference evidence="3 4" key="1">
    <citation type="submission" date="2018-02" db="EMBL/GenBank/DDBJ databases">
        <title>Draft genome of wild Prunus yedoensis var. nudiflora.</title>
        <authorList>
            <person name="Baek S."/>
            <person name="Kim J.-H."/>
            <person name="Choi K."/>
            <person name="Kim G.-B."/>
            <person name="Cho A."/>
            <person name="Jang H."/>
            <person name="Shin C.-H."/>
            <person name="Yu H.-J."/>
            <person name="Mun J.-H."/>
        </authorList>
    </citation>
    <scope>NUCLEOTIDE SEQUENCE [LARGE SCALE GENOMIC DNA]</scope>
    <source>
        <strain evidence="4">cv. Jeju island</strain>
        <tissue evidence="3">Leaf</tissue>
    </source>
</reference>
<dbReference type="GO" id="GO:0005829">
    <property type="term" value="C:cytosol"/>
    <property type="evidence" value="ECO:0007669"/>
    <property type="project" value="TreeGrafter"/>
</dbReference>
<keyword evidence="3" id="KW-0808">Transferase</keyword>
<evidence type="ECO:0000313" key="3">
    <source>
        <dbReference type="EMBL" id="PQP94180.1"/>
    </source>
</evidence>
<name>A0A314XRA4_PRUYE</name>
<dbReference type="PANTHER" id="PTHR43650">
    <property type="entry name" value="PYROPHOSPHATE--FRUCTOSE 6-PHOSPHATE 1-PHOSPHOTRANSFERASE"/>
    <property type="match status" value="1"/>
</dbReference>
<dbReference type="Proteomes" id="UP000250321">
    <property type="component" value="Unassembled WGS sequence"/>
</dbReference>
<keyword evidence="1" id="KW-0963">Cytoplasm</keyword>